<dbReference type="AlphaFoldDB" id="A0A154P6R2"/>
<organism evidence="2 3">
    <name type="scientific">Dufourea novaeangliae</name>
    <name type="common">Sweat bee</name>
    <dbReference type="NCBI Taxonomy" id="178035"/>
    <lineage>
        <taxon>Eukaryota</taxon>
        <taxon>Metazoa</taxon>
        <taxon>Ecdysozoa</taxon>
        <taxon>Arthropoda</taxon>
        <taxon>Hexapoda</taxon>
        <taxon>Insecta</taxon>
        <taxon>Pterygota</taxon>
        <taxon>Neoptera</taxon>
        <taxon>Endopterygota</taxon>
        <taxon>Hymenoptera</taxon>
        <taxon>Apocrita</taxon>
        <taxon>Aculeata</taxon>
        <taxon>Apoidea</taxon>
        <taxon>Anthophila</taxon>
        <taxon>Halictidae</taxon>
        <taxon>Rophitinae</taxon>
        <taxon>Dufourea</taxon>
    </lineage>
</organism>
<protein>
    <submittedName>
        <fullName evidence="2">Uncharacterized protein</fullName>
    </submittedName>
</protein>
<keyword evidence="3" id="KW-1185">Reference proteome</keyword>
<proteinExistence type="predicted"/>
<evidence type="ECO:0000313" key="3">
    <source>
        <dbReference type="Proteomes" id="UP000076502"/>
    </source>
</evidence>
<dbReference type="Proteomes" id="UP000076502">
    <property type="component" value="Unassembled WGS sequence"/>
</dbReference>
<sequence>MGMCFETRARLSRYDKSRDGRVNLAPDSRGGRRVTREACRNPTSQLRFA</sequence>
<feature type="region of interest" description="Disordered" evidence="1">
    <location>
        <begin position="20"/>
        <end position="49"/>
    </location>
</feature>
<accession>A0A154P6R2</accession>
<gene>
    <name evidence="2" type="ORF">WN55_08323</name>
</gene>
<dbReference type="EMBL" id="KQ434827">
    <property type="protein sequence ID" value="KZC07552.1"/>
    <property type="molecule type" value="Genomic_DNA"/>
</dbReference>
<reference evidence="2 3" key="1">
    <citation type="submission" date="2015-07" db="EMBL/GenBank/DDBJ databases">
        <title>The genome of Dufourea novaeangliae.</title>
        <authorList>
            <person name="Pan H."/>
            <person name="Kapheim K."/>
        </authorList>
    </citation>
    <scope>NUCLEOTIDE SEQUENCE [LARGE SCALE GENOMIC DNA]</scope>
    <source>
        <strain evidence="2">0120121106</strain>
        <tissue evidence="2">Whole body</tissue>
    </source>
</reference>
<evidence type="ECO:0000313" key="2">
    <source>
        <dbReference type="EMBL" id="KZC07552.1"/>
    </source>
</evidence>
<name>A0A154P6R2_DUFNO</name>
<evidence type="ECO:0000256" key="1">
    <source>
        <dbReference type="SAM" id="MobiDB-lite"/>
    </source>
</evidence>